<dbReference type="Proteomes" id="UP000192758">
    <property type="component" value="Unassembled WGS sequence"/>
</dbReference>
<proteinExistence type="predicted"/>
<protein>
    <submittedName>
        <fullName evidence="2">Uncharacterized protein</fullName>
    </submittedName>
</protein>
<feature type="compositionally biased region" description="Acidic residues" evidence="1">
    <location>
        <begin position="80"/>
        <end position="94"/>
    </location>
</feature>
<comment type="caution">
    <text evidence="2">The sequence shown here is derived from an EMBL/GenBank/DDBJ whole genome shotgun (WGS) entry which is preliminary data.</text>
</comment>
<gene>
    <name evidence="2" type="ORF">EHP00_1173</name>
</gene>
<reference evidence="2 3" key="1">
    <citation type="journal article" date="2017" name="Environ. Microbiol.">
        <title>Decay of the glycolytic pathway and adaptation to intranuclear parasitism within Enterocytozoonidae microsporidia.</title>
        <authorList>
            <person name="Wiredu Boakye D."/>
            <person name="Jaroenlak P."/>
            <person name="Prachumwat A."/>
            <person name="Williams T.A."/>
            <person name="Bateman K.S."/>
            <person name="Itsathitphaisarn O."/>
            <person name="Sritunyalucksana K."/>
            <person name="Paszkiewicz K.H."/>
            <person name="Moore K.A."/>
            <person name="Stentiford G.D."/>
            <person name="Williams B.A."/>
        </authorList>
    </citation>
    <scope>NUCLEOTIDE SEQUENCE [LARGE SCALE GENOMIC DNA]</scope>
    <source>
        <strain evidence="2 3">TH1</strain>
    </source>
</reference>
<sequence>MILDTVLSVFLSLNNIKCSGEEEHPNLTMIPADWFESENEEEPKEEETKASKKRKRFDSDDDEAGASKKAMLEGLNIESQFEDDEEPEPEPELTPEEKLEQLKSMSFGVGKCMLKCFTPKLFKPLKDLVDEEKPSFNTEQLFNYCRGLIHTTNGNIERTKEQMLKNYGLCTEVNTNVEQVLAVLDNLKATVEDLLESYLAVLSKYATAKNNKGASSVLNTLNKQLLQSSGVAKADVKSSTATQNLKGKLQMSVDDNLQAVAQATMCLKLNKQLNCVKEQFGAVLKEVELEKEKIITLSADLLKITGTSSKPKHFDVTDLAPIKTQLEKNHFLTLSGQLRELQRVFYMKKKKKMISKIIKVKYI</sequence>
<name>A0A1W0E4D6_9MICR</name>
<keyword evidence="3" id="KW-1185">Reference proteome</keyword>
<dbReference type="AlphaFoldDB" id="A0A1W0E4D6"/>
<feature type="compositionally biased region" description="Acidic residues" evidence="1">
    <location>
        <begin position="35"/>
        <end position="45"/>
    </location>
</feature>
<accession>A0A1W0E4D6</accession>
<evidence type="ECO:0000256" key="1">
    <source>
        <dbReference type="SAM" id="MobiDB-lite"/>
    </source>
</evidence>
<feature type="region of interest" description="Disordered" evidence="1">
    <location>
        <begin position="35"/>
        <end position="96"/>
    </location>
</feature>
<dbReference type="EMBL" id="MNPJ01000022">
    <property type="protein sequence ID" value="OQS54103.1"/>
    <property type="molecule type" value="Genomic_DNA"/>
</dbReference>
<organism evidence="2 3">
    <name type="scientific">Ecytonucleospora hepatopenaei</name>
    <dbReference type="NCBI Taxonomy" id="646526"/>
    <lineage>
        <taxon>Eukaryota</taxon>
        <taxon>Fungi</taxon>
        <taxon>Fungi incertae sedis</taxon>
        <taxon>Microsporidia</taxon>
        <taxon>Enterocytozoonidae</taxon>
        <taxon>Ecytonucleospora</taxon>
    </lineage>
</organism>
<evidence type="ECO:0000313" key="2">
    <source>
        <dbReference type="EMBL" id="OQS54103.1"/>
    </source>
</evidence>
<evidence type="ECO:0000313" key="3">
    <source>
        <dbReference type="Proteomes" id="UP000192758"/>
    </source>
</evidence>
<dbReference type="VEuPathDB" id="MicrosporidiaDB:EHP00_1173"/>